<accession>A0A2V1GRI5</accession>
<keyword evidence="5" id="KW-1185">Reference proteome</keyword>
<evidence type="ECO:0000313" key="5">
    <source>
        <dbReference type="Proteomes" id="UP000244906"/>
    </source>
</evidence>
<organism evidence="4 5">
    <name type="scientific">Pelagibaculum spongiae</name>
    <dbReference type="NCBI Taxonomy" id="2080658"/>
    <lineage>
        <taxon>Bacteria</taxon>
        <taxon>Pseudomonadati</taxon>
        <taxon>Pseudomonadota</taxon>
        <taxon>Gammaproteobacteria</taxon>
        <taxon>Oceanospirillales</taxon>
        <taxon>Pelagibaculum</taxon>
    </lineage>
</organism>
<dbReference type="PANTHER" id="PTHR33376:SF5">
    <property type="entry name" value="EXTRACYTOPLASMIC SOLUTE RECEPTOR PROTEIN"/>
    <property type="match status" value="1"/>
</dbReference>
<dbReference type="Proteomes" id="UP000244906">
    <property type="component" value="Unassembled WGS sequence"/>
</dbReference>
<dbReference type="InterPro" id="IPR018389">
    <property type="entry name" value="DctP_fam"/>
</dbReference>
<reference evidence="4 5" key="1">
    <citation type="submission" date="2018-04" db="EMBL/GenBank/DDBJ databases">
        <title>Thalassorhabdus spongiae gen. nov., sp. nov., isolated from a marine sponge in South-West Iceland.</title>
        <authorList>
            <person name="Knobloch S."/>
            <person name="Daussin A."/>
            <person name="Johannsson R."/>
            <person name="Marteinsson V.T."/>
        </authorList>
    </citation>
    <scope>NUCLEOTIDE SEQUENCE [LARGE SCALE GENOMIC DNA]</scope>
    <source>
        <strain evidence="4 5">Hp12</strain>
    </source>
</reference>
<keyword evidence="1" id="KW-0732">Signal</keyword>
<dbReference type="GO" id="GO:0046872">
    <property type="term" value="F:metal ion binding"/>
    <property type="evidence" value="ECO:0007669"/>
    <property type="project" value="UniProtKB-KW"/>
</dbReference>
<dbReference type="GO" id="GO:0031317">
    <property type="term" value="C:tripartite ATP-independent periplasmic transporter complex"/>
    <property type="evidence" value="ECO:0007669"/>
    <property type="project" value="InterPro"/>
</dbReference>
<dbReference type="AlphaFoldDB" id="A0A2V1GRI5"/>
<feature type="binding site" evidence="2">
    <location>
        <position position="183"/>
    </location>
    <ligand>
        <name>substrate</name>
    </ligand>
</feature>
<keyword evidence="3" id="KW-0479">Metal-binding</keyword>
<dbReference type="Gene3D" id="3.40.190.170">
    <property type="entry name" value="Bacterial extracellular solute-binding protein, family 7"/>
    <property type="match status" value="1"/>
</dbReference>
<dbReference type="OrthoDB" id="9769667at2"/>
<evidence type="ECO:0000256" key="2">
    <source>
        <dbReference type="PIRSR" id="PIRSR039026-1"/>
    </source>
</evidence>
<sequence length="368" mass="40757">MRILLLAAAAFLVSACNEQTQPTQQAETAAVVKPAKTYSLTLAQTWPSSLPVLTDTTKRFAAMAEQMSAGRLKVRVDASNKHKAPLGIFDLVKSGQYDLGHSASYYWKGKDVNTLFFTTMPFGMIAAEQNAWFEYGGGQELMNKVYGRHGLLAVPGGNTGNQMGGWFKKEINTPEDLHGLKMRIPGFAGEIMAKVGAKPTNIAPGELYTSLERKTIDALEWIGPAFDLSMGFHKIAPYYYTSWHEPGAESQFLVNKKKLASLPEDLQAILLSAMKLSGYQTLTQVTFKNGENWKIMKEEYPSIQIKTFPAPVMAVLKKANDELLAEMAAKDPLSKEIIESQQAFLKTSRQWTKISDQAFLNSNEDLVK</sequence>
<evidence type="ECO:0000256" key="3">
    <source>
        <dbReference type="PIRSR" id="PIRSR039026-2"/>
    </source>
</evidence>
<evidence type="ECO:0000313" key="4">
    <source>
        <dbReference type="EMBL" id="PVZ63919.1"/>
    </source>
</evidence>
<dbReference type="Pfam" id="PF03480">
    <property type="entry name" value="DctP"/>
    <property type="match status" value="1"/>
</dbReference>
<feature type="binding site" evidence="2">
    <location>
        <position position="162"/>
    </location>
    <ligand>
        <name>substrate</name>
    </ligand>
</feature>
<gene>
    <name evidence="4" type="ORF">DC094_20575</name>
</gene>
<dbReference type="PIRSF" id="PIRSF039026">
    <property type="entry name" value="SiaP"/>
    <property type="match status" value="1"/>
</dbReference>
<dbReference type="PANTHER" id="PTHR33376">
    <property type="match status" value="1"/>
</dbReference>
<comment type="caution">
    <text evidence="4">The sequence shown here is derived from an EMBL/GenBank/DDBJ whole genome shotgun (WGS) entry which is preliminary data.</text>
</comment>
<name>A0A2V1GRI5_9GAMM</name>
<dbReference type="InterPro" id="IPR026289">
    <property type="entry name" value="SBP_TakP-like"/>
</dbReference>
<dbReference type="InterPro" id="IPR038404">
    <property type="entry name" value="TRAP_DctP_sf"/>
</dbReference>
<dbReference type="Gene3D" id="3.40.190.10">
    <property type="entry name" value="Periplasmic binding protein-like II"/>
    <property type="match status" value="1"/>
</dbReference>
<feature type="binding site" evidence="3">
    <location>
        <position position="221"/>
    </location>
    <ligand>
        <name>Na(+)</name>
        <dbReference type="ChEBI" id="CHEBI:29101"/>
    </ligand>
</feature>
<proteinExistence type="predicted"/>
<dbReference type="PROSITE" id="PS51257">
    <property type="entry name" value="PROKAR_LIPOPROTEIN"/>
    <property type="match status" value="1"/>
</dbReference>
<dbReference type="GO" id="GO:0055085">
    <property type="term" value="P:transmembrane transport"/>
    <property type="evidence" value="ECO:0007669"/>
    <property type="project" value="InterPro"/>
</dbReference>
<evidence type="ECO:0000256" key="1">
    <source>
        <dbReference type="ARBA" id="ARBA00022729"/>
    </source>
</evidence>
<feature type="binding site" evidence="3">
    <location>
        <position position="245"/>
    </location>
    <ligand>
        <name>substrate</name>
    </ligand>
</feature>
<dbReference type="RefSeq" id="WP_116689003.1">
    <property type="nucleotide sequence ID" value="NZ_CAWNYD010000014.1"/>
</dbReference>
<dbReference type="EMBL" id="QDDL01000014">
    <property type="protein sequence ID" value="PVZ63919.1"/>
    <property type="molecule type" value="Genomic_DNA"/>
</dbReference>
<feature type="binding site" evidence="3">
    <location>
        <position position="220"/>
    </location>
    <ligand>
        <name>substrate</name>
    </ligand>
</feature>
<protein>
    <submittedName>
        <fullName evidence="4">ABC transporter substrate-binding protein</fullName>
    </submittedName>
</protein>